<name>A0A7J8MIW7_9ROSI</name>
<dbReference type="AlphaFoldDB" id="A0A7J8MIW7"/>
<accession>A0A7J8MIW7</accession>
<protein>
    <submittedName>
        <fullName evidence="1">Uncharacterized protein</fullName>
    </submittedName>
</protein>
<keyword evidence="2" id="KW-1185">Reference proteome</keyword>
<reference evidence="1 2" key="1">
    <citation type="journal article" date="2019" name="Genome Biol. Evol.">
        <title>Insights into the evolution of the New World diploid cottons (Gossypium, subgenus Houzingenia) based on genome sequencing.</title>
        <authorList>
            <person name="Grover C.E."/>
            <person name="Arick M.A. 2nd"/>
            <person name="Thrash A."/>
            <person name="Conover J.L."/>
            <person name="Sanders W.S."/>
            <person name="Peterson D.G."/>
            <person name="Frelichowski J.E."/>
            <person name="Scheffler J.A."/>
            <person name="Scheffler B.E."/>
            <person name="Wendel J.F."/>
        </authorList>
    </citation>
    <scope>NUCLEOTIDE SEQUENCE [LARGE SCALE GENOMIC DNA]</scope>
    <source>
        <strain evidence="1">157</strain>
        <tissue evidence="1">Leaf</tissue>
    </source>
</reference>
<dbReference type="PANTHER" id="PTHR35505:SF1">
    <property type="entry name" value="SNF2 DOMAIN PROTEIN"/>
    <property type="match status" value="1"/>
</dbReference>
<gene>
    <name evidence="1" type="ORF">Golob_009572</name>
</gene>
<organism evidence="1 2">
    <name type="scientific">Gossypium lobatum</name>
    <dbReference type="NCBI Taxonomy" id="34289"/>
    <lineage>
        <taxon>Eukaryota</taxon>
        <taxon>Viridiplantae</taxon>
        <taxon>Streptophyta</taxon>
        <taxon>Embryophyta</taxon>
        <taxon>Tracheophyta</taxon>
        <taxon>Spermatophyta</taxon>
        <taxon>Magnoliopsida</taxon>
        <taxon>eudicotyledons</taxon>
        <taxon>Gunneridae</taxon>
        <taxon>Pentapetalae</taxon>
        <taxon>rosids</taxon>
        <taxon>malvids</taxon>
        <taxon>Malvales</taxon>
        <taxon>Malvaceae</taxon>
        <taxon>Malvoideae</taxon>
        <taxon>Gossypium</taxon>
    </lineage>
</organism>
<dbReference type="EMBL" id="JABEZX010000009">
    <property type="protein sequence ID" value="MBA0564647.1"/>
    <property type="molecule type" value="Genomic_DNA"/>
</dbReference>
<dbReference type="Proteomes" id="UP000593572">
    <property type="component" value="Unassembled WGS sequence"/>
</dbReference>
<evidence type="ECO:0000313" key="2">
    <source>
        <dbReference type="Proteomes" id="UP000593572"/>
    </source>
</evidence>
<comment type="caution">
    <text evidence="1">The sequence shown here is derived from an EMBL/GenBank/DDBJ whole genome shotgun (WGS) entry which is preliminary data.</text>
</comment>
<sequence length="273" mass="30255">MDHAFLGPEGGILLPGRQVKDLALTWSFVADNAIRSVRENGNQTKAISYINAFSESWLLSQLIKWVTSQNGMVDKATSLNVSTPVALISELLAISMLLSFVLTCRDLGTCFNGWSMVSFSEWLLIVEDQGVRIFECDISKVYAKAVLCKSRVEYEIPVDTISSKYSAENLACMVHERKEDKTADNDLEMIDSMDTVPLSAPCSMKSTAAADGVRKRKEGSNIEEEIPVKFIKHHLCENLVTDKLLSLANDDGLSCGNGVNSPILDEYMREMEQ</sequence>
<proteinExistence type="predicted"/>
<dbReference type="PANTHER" id="PTHR35505">
    <property type="entry name" value="OS01G0600300 PROTEIN"/>
    <property type="match status" value="1"/>
</dbReference>
<evidence type="ECO:0000313" key="1">
    <source>
        <dbReference type="EMBL" id="MBA0564647.1"/>
    </source>
</evidence>